<feature type="compositionally biased region" description="Low complexity" evidence="1">
    <location>
        <begin position="284"/>
        <end position="304"/>
    </location>
</feature>
<dbReference type="PANTHER" id="PTHR21727">
    <property type="entry name" value="PHOSPHORYLATED CTD INTERACTING FACTOR 1"/>
    <property type="match status" value="1"/>
</dbReference>
<evidence type="ECO:0000259" key="2">
    <source>
        <dbReference type="Pfam" id="PF12237"/>
    </source>
</evidence>
<accession>A0ABN9PVM3</accession>
<gene>
    <name evidence="3" type="ORF">PCOR1329_LOCUS6268</name>
</gene>
<evidence type="ECO:0000313" key="4">
    <source>
        <dbReference type="Proteomes" id="UP001189429"/>
    </source>
</evidence>
<dbReference type="PANTHER" id="PTHR21727:SF0">
    <property type="entry name" value="MRNA (2'-O-METHYLADENOSINE-N(6)-)-METHYLTRANSFERASE"/>
    <property type="match status" value="1"/>
</dbReference>
<proteinExistence type="predicted"/>
<feature type="non-terminal residue" evidence="3">
    <location>
        <position position="1"/>
    </location>
</feature>
<dbReference type="Proteomes" id="UP001189429">
    <property type="component" value="Unassembled WGS sequence"/>
</dbReference>
<comment type="caution">
    <text evidence="3">The sequence shown here is derived from an EMBL/GenBank/DDBJ whole genome shotgun (WGS) entry which is preliminary data.</text>
</comment>
<dbReference type="InterPro" id="IPR022035">
    <property type="entry name" value="PCIF1_WW"/>
</dbReference>
<reference evidence="3" key="1">
    <citation type="submission" date="2023-10" db="EMBL/GenBank/DDBJ databases">
        <authorList>
            <person name="Chen Y."/>
            <person name="Shah S."/>
            <person name="Dougan E. K."/>
            <person name="Thang M."/>
            <person name="Chan C."/>
        </authorList>
    </citation>
    <scope>NUCLEOTIDE SEQUENCE [LARGE SCALE GENOMIC DNA]</scope>
</reference>
<protein>
    <recommendedName>
        <fullName evidence="2">PCIF1 WW domain-containing protein</fullName>
    </recommendedName>
</protein>
<dbReference type="EMBL" id="CAUYUJ010001670">
    <property type="protein sequence ID" value="CAK0797085.1"/>
    <property type="molecule type" value="Genomic_DNA"/>
</dbReference>
<name>A0ABN9PVM3_9DINO</name>
<dbReference type="InterPro" id="IPR039881">
    <property type="entry name" value="PCIF1-like"/>
</dbReference>
<feature type="compositionally biased region" description="Basic and acidic residues" evidence="1">
    <location>
        <begin position="329"/>
        <end position="345"/>
    </location>
</feature>
<feature type="domain" description="PCIF1 WW" evidence="2">
    <location>
        <begin position="78"/>
        <end position="224"/>
    </location>
</feature>
<evidence type="ECO:0000256" key="1">
    <source>
        <dbReference type="SAM" id="MobiDB-lite"/>
    </source>
</evidence>
<dbReference type="Pfam" id="PF12237">
    <property type="entry name" value="PCIF1_WW"/>
    <property type="match status" value="1"/>
</dbReference>
<keyword evidence="4" id="KW-1185">Reference proteome</keyword>
<feature type="region of interest" description="Disordered" evidence="1">
    <location>
        <begin position="269"/>
        <end position="361"/>
    </location>
</feature>
<evidence type="ECO:0000313" key="3">
    <source>
        <dbReference type="EMBL" id="CAK0797085.1"/>
    </source>
</evidence>
<feature type="compositionally biased region" description="Low complexity" evidence="1">
    <location>
        <begin position="351"/>
        <end position="361"/>
    </location>
</feature>
<sequence>ARAAAAAATAAAAGAGVGAEPLVHAASEGDLVRLRAQGAGSGRRCDDLSLPRGVYGKLVELARRRGGRTVSAAGTDGAIFLVLLRYQSLGGDGFQLALPAEGFLALKRLFGVRFECFASPLNCFWERFCSAFPDTDGPFGSVGSFLDFWPRSGSFEANPPFAPGIMAAAVDHVERLVGAKDAGPLSFAFIVPAWEQSAAWEALLRSPFRTAEPLRVPRERHVWRDPALRHRRAPVDTAVVFLQNAAGARRWPASRARLRQLRAACCGEAAPLPPRKRPAEGGDAPAQRRLARRAAAPRGLAPRAGAEEEAPLPVGPKPSASLGRVPSRTIEEHRLASWSILEHRTAPPPAVTAQTAAGAPP</sequence>
<organism evidence="3 4">
    <name type="scientific">Prorocentrum cordatum</name>
    <dbReference type="NCBI Taxonomy" id="2364126"/>
    <lineage>
        <taxon>Eukaryota</taxon>
        <taxon>Sar</taxon>
        <taxon>Alveolata</taxon>
        <taxon>Dinophyceae</taxon>
        <taxon>Prorocentrales</taxon>
        <taxon>Prorocentraceae</taxon>
        <taxon>Prorocentrum</taxon>
    </lineage>
</organism>